<evidence type="ECO:0000256" key="1">
    <source>
        <dbReference type="SAM" id="MobiDB-lite"/>
    </source>
</evidence>
<evidence type="ECO:0000313" key="2">
    <source>
        <dbReference type="EMBL" id="RRT76309.1"/>
    </source>
</evidence>
<accession>A0A427AJ82</accession>
<dbReference type="EMBL" id="AMZH03002228">
    <property type="protein sequence ID" value="RRT76309.1"/>
    <property type="molecule type" value="Genomic_DNA"/>
</dbReference>
<feature type="region of interest" description="Disordered" evidence="1">
    <location>
        <begin position="1"/>
        <end position="28"/>
    </location>
</feature>
<feature type="non-terminal residue" evidence="2">
    <location>
        <position position="1"/>
    </location>
</feature>
<proteinExistence type="predicted"/>
<evidence type="ECO:0000313" key="3">
    <source>
        <dbReference type="Proteomes" id="UP000287651"/>
    </source>
</evidence>
<sequence>VATHGQGHQKGAVARAKQPAATVPTYNGSRLRARVVACGSGAAAKGDDGRR</sequence>
<organism evidence="2 3">
    <name type="scientific">Ensete ventricosum</name>
    <name type="common">Abyssinian banana</name>
    <name type="synonym">Musa ensete</name>
    <dbReference type="NCBI Taxonomy" id="4639"/>
    <lineage>
        <taxon>Eukaryota</taxon>
        <taxon>Viridiplantae</taxon>
        <taxon>Streptophyta</taxon>
        <taxon>Embryophyta</taxon>
        <taxon>Tracheophyta</taxon>
        <taxon>Spermatophyta</taxon>
        <taxon>Magnoliopsida</taxon>
        <taxon>Liliopsida</taxon>
        <taxon>Zingiberales</taxon>
        <taxon>Musaceae</taxon>
        <taxon>Ensete</taxon>
    </lineage>
</organism>
<protein>
    <submittedName>
        <fullName evidence="2">Uncharacterized protein</fullName>
    </submittedName>
</protein>
<gene>
    <name evidence="2" type="ORF">B296_00028198</name>
</gene>
<reference evidence="2 3" key="1">
    <citation type="journal article" date="2014" name="Agronomy (Basel)">
        <title>A Draft Genome Sequence for Ensete ventricosum, the Drought-Tolerant Tree Against Hunger.</title>
        <authorList>
            <person name="Harrison J."/>
            <person name="Moore K.A."/>
            <person name="Paszkiewicz K."/>
            <person name="Jones T."/>
            <person name="Grant M."/>
            <person name="Ambacheew D."/>
            <person name="Muzemil S."/>
            <person name="Studholme D.J."/>
        </authorList>
    </citation>
    <scope>NUCLEOTIDE SEQUENCE [LARGE SCALE GENOMIC DNA]</scope>
</reference>
<name>A0A427AJ82_ENSVE</name>
<dbReference type="AlphaFoldDB" id="A0A427AJ82"/>
<comment type="caution">
    <text evidence="2">The sequence shown here is derived from an EMBL/GenBank/DDBJ whole genome shotgun (WGS) entry which is preliminary data.</text>
</comment>
<dbReference type="Proteomes" id="UP000287651">
    <property type="component" value="Unassembled WGS sequence"/>
</dbReference>